<dbReference type="InterPro" id="IPR027056">
    <property type="entry name" value="Gluconate_2DH_su3"/>
</dbReference>
<dbReference type="RefSeq" id="WP_150862549.1">
    <property type="nucleotide sequence ID" value="NZ_VYXP01000001.1"/>
</dbReference>
<organism evidence="1 2">
    <name type="scientific">Marinihelvus fidelis</name>
    <dbReference type="NCBI Taxonomy" id="2613842"/>
    <lineage>
        <taxon>Bacteria</taxon>
        <taxon>Pseudomonadati</taxon>
        <taxon>Pseudomonadota</taxon>
        <taxon>Gammaproteobacteria</taxon>
        <taxon>Chromatiales</taxon>
        <taxon>Wenzhouxiangellaceae</taxon>
        <taxon>Marinihelvus</taxon>
    </lineage>
</organism>
<evidence type="ECO:0000313" key="2">
    <source>
        <dbReference type="Proteomes" id="UP000325372"/>
    </source>
</evidence>
<dbReference type="Proteomes" id="UP000325372">
    <property type="component" value="Unassembled WGS sequence"/>
</dbReference>
<reference evidence="1 2" key="1">
    <citation type="submission" date="2019-09" db="EMBL/GenBank/DDBJ databases">
        <title>Wenzhouxiangella sp. Genome sequencing and assembly.</title>
        <authorList>
            <person name="Zhang R."/>
        </authorList>
    </citation>
    <scope>NUCLEOTIDE SEQUENCE [LARGE SCALE GENOMIC DNA]</scope>
    <source>
        <strain evidence="1 2">W260</strain>
    </source>
</reference>
<gene>
    <name evidence="1" type="ORF">F3N42_01175</name>
</gene>
<dbReference type="AlphaFoldDB" id="A0A5N0TGG7"/>
<dbReference type="EMBL" id="VYXP01000001">
    <property type="protein sequence ID" value="KAA9134185.1"/>
    <property type="molecule type" value="Genomic_DNA"/>
</dbReference>
<sequence>MQRRDLLKAMLAGTTGVAVAGLHRAVLADADFDAAPAHPFLDARQKRAIKALSELIIPRTDTPGAIDAGVPAFVALMLSDWYSEDERAPVIDGLASLDQACNDQWGMDFADCSTAQQTEVFAATEGSEFFKLFRQLVVMGYTTSEAGLKTLADFNPMPGTYRGDVPVAELPRQVVMQ</sequence>
<keyword evidence="2" id="KW-1185">Reference proteome</keyword>
<protein>
    <submittedName>
        <fullName evidence="1">Gluconate 2-dehydrogenase subunit 3 family protein</fullName>
    </submittedName>
</protein>
<proteinExistence type="predicted"/>
<evidence type="ECO:0000313" key="1">
    <source>
        <dbReference type="EMBL" id="KAA9134185.1"/>
    </source>
</evidence>
<accession>A0A5N0TGG7</accession>
<comment type="caution">
    <text evidence="1">The sequence shown here is derived from an EMBL/GenBank/DDBJ whole genome shotgun (WGS) entry which is preliminary data.</text>
</comment>
<dbReference type="Pfam" id="PF13618">
    <property type="entry name" value="Gluconate_2-dh3"/>
    <property type="match status" value="1"/>
</dbReference>
<name>A0A5N0TGG7_9GAMM</name>